<sequence length="159" mass="18047">MSLFRVTYGRGVGCDHITLDKLDSFVRSLHWLGVEDLYGALALLSTEGNLKFYVRSAAVVNDLDYRTLATLGVTNFLEVTDRSEEEIVESLVRSLLLDRPRLPIDLLKLERPIVVCNQGGRLSVTFRVNNRAKVVWESGNYSLSRVIERGFRLDGLLFR</sequence>
<proteinExistence type="predicted"/>
<name>A0A811AT99_9VIRU</name>
<organism evidence="1">
    <name type="scientific">Grapevine virus F</name>
    <dbReference type="NCBI Taxonomy" id="1221437"/>
    <lineage>
        <taxon>Viruses</taxon>
        <taxon>Riboviria</taxon>
        <taxon>Orthornavirae</taxon>
        <taxon>Kitrinoviricota</taxon>
        <taxon>Alsuviricetes</taxon>
        <taxon>Tymovirales</taxon>
        <taxon>Betaflexiviridae</taxon>
        <taxon>Trivirinae</taxon>
        <taxon>Vitivirus</taxon>
        <taxon>Vitivirus phivitis</taxon>
    </lineage>
</organism>
<accession>A0A811AT99</accession>
<reference evidence="1" key="1">
    <citation type="submission" date="2021-03" db="EMBL/GenBank/DDBJ databases">
        <title>Virome analysis of genetic resources of grapevine.</title>
        <authorList>
            <person name="Chiaki Y."/>
            <person name="Ito T."/>
        </authorList>
    </citation>
    <scope>NUCLEOTIDE SEQUENCE</scope>
    <source>
        <strain evidence="1">G12</strain>
    </source>
</reference>
<protein>
    <submittedName>
        <fullName evidence="1">Uncharacterized protein</fullName>
    </submittedName>
</protein>
<evidence type="ECO:0000313" key="1">
    <source>
        <dbReference type="EMBL" id="BCT87089.1"/>
    </source>
</evidence>
<dbReference type="EMBL" id="LC617946">
    <property type="protein sequence ID" value="BCT87089.1"/>
    <property type="molecule type" value="Genomic_RNA"/>
</dbReference>